<name>A0AA88KYH8_ARTSF</name>
<dbReference type="Proteomes" id="UP001187531">
    <property type="component" value="Unassembled WGS sequence"/>
</dbReference>
<dbReference type="Pfam" id="PF07686">
    <property type="entry name" value="V-set"/>
    <property type="match status" value="1"/>
</dbReference>
<dbReference type="EMBL" id="JAVRJZ010000020">
    <property type="protein sequence ID" value="KAK2706631.1"/>
    <property type="molecule type" value="Genomic_DNA"/>
</dbReference>
<dbReference type="CDD" id="cd00096">
    <property type="entry name" value="Ig"/>
    <property type="match status" value="1"/>
</dbReference>
<gene>
    <name evidence="7" type="ORF">QYM36_016601</name>
</gene>
<feature type="domain" description="Ig-like" evidence="6">
    <location>
        <begin position="328"/>
        <end position="422"/>
    </location>
</feature>
<keyword evidence="4" id="KW-0472">Membrane</keyword>
<evidence type="ECO:0000256" key="5">
    <source>
        <dbReference type="ARBA" id="ARBA00023157"/>
    </source>
</evidence>
<dbReference type="PANTHER" id="PTHR23278:SF19">
    <property type="entry name" value="OBSCURIN"/>
    <property type="match status" value="1"/>
</dbReference>
<dbReference type="InterPro" id="IPR007110">
    <property type="entry name" value="Ig-like_dom"/>
</dbReference>
<comment type="caution">
    <text evidence="7">The sequence shown here is derived from an EMBL/GenBank/DDBJ whole genome shotgun (WGS) entry which is preliminary data.</text>
</comment>
<keyword evidence="3" id="KW-1133">Transmembrane helix</keyword>
<keyword evidence="2" id="KW-0812">Transmembrane</keyword>
<feature type="non-terminal residue" evidence="7">
    <location>
        <position position="506"/>
    </location>
</feature>
<dbReference type="InterPro" id="IPR013106">
    <property type="entry name" value="Ig_V-set"/>
</dbReference>
<dbReference type="SMART" id="SM00409">
    <property type="entry name" value="IG"/>
    <property type="match status" value="3"/>
</dbReference>
<keyword evidence="8" id="KW-1185">Reference proteome</keyword>
<feature type="non-terminal residue" evidence="7">
    <location>
        <position position="1"/>
    </location>
</feature>
<dbReference type="InterPro" id="IPR013783">
    <property type="entry name" value="Ig-like_fold"/>
</dbReference>
<keyword evidence="5" id="KW-1015">Disulfide bond</keyword>
<evidence type="ECO:0000313" key="8">
    <source>
        <dbReference type="Proteomes" id="UP001187531"/>
    </source>
</evidence>
<dbReference type="Pfam" id="PF07679">
    <property type="entry name" value="I-set"/>
    <property type="match status" value="1"/>
</dbReference>
<dbReference type="GO" id="GO:0016020">
    <property type="term" value="C:membrane"/>
    <property type="evidence" value="ECO:0007669"/>
    <property type="project" value="UniProtKB-SubCell"/>
</dbReference>
<evidence type="ECO:0000259" key="6">
    <source>
        <dbReference type="PROSITE" id="PS50835"/>
    </source>
</evidence>
<feature type="domain" description="Ig-like" evidence="6">
    <location>
        <begin position="38"/>
        <end position="135"/>
    </location>
</feature>
<dbReference type="SUPFAM" id="SSF48726">
    <property type="entry name" value="Immunoglobulin"/>
    <property type="match status" value="3"/>
</dbReference>
<accession>A0AA88KYH8</accession>
<dbReference type="InterPro" id="IPR003598">
    <property type="entry name" value="Ig_sub2"/>
</dbReference>
<proteinExistence type="predicted"/>
<dbReference type="InterPro" id="IPR036179">
    <property type="entry name" value="Ig-like_dom_sf"/>
</dbReference>
<dbReference type="AlphaFoldDB" id="A0AA88KYH8"/>
<evidence type="ECO:0000256" key="3">
    <source>
        <dbReference type="ARBA" id="ARBA00022989"/>
    </source>
</evidence>
<dbReference type="Gene3D" id="2.60.40.10">
    <property type="entry name" value="Immunoglobulins"/>
    <property type="match status" value="3"/>
</dbReference>
<dbReference type="Pfam" id="PF08205">
    <property type="entry name" value="C2-set_2"/>
    <property type="match status" value="1"/>
</dbReference>
<evidence type="ECO:0000256" key="1">
    <source>
        <dbReference type="ARBA" id="ARBA00004167"/>
    </source>
</evidence>
<dbReference type="InterPro" id="IPR003599">
    <property type="entry name" value="Ig_sub"/>
</dbReference>
<reference evidence="7" key="1">
    <citation type="submission" date="2023-07" db="EMBL/GenBank/DDBJ databases">
        <title>Chromosome-level genome assembly of Artemia franciscana.</title>
        <authorList>
            <person name="Jo E."/>
        </authorList>
    </citation>
    <scope>NUCLEOTIDE SEQUENCE</scope>
    <source>
        <tissue evidence="7">Whole body</tissue>
    </source>
</reference>
<dbReference type="InterPro" id="IPR013162">
    <property type="entry name" value="CD80_C2-set"/>
</dbReference>
<dbReference type="SMART" id="SM00408">
    <property type="entry name" value="IGc2"/>
    <property type="match status" value="2"/>
</dbReference>
<sequence length="506" mass="56694">FIISSIMIGLTITMFSEARIFEKQSFAHLLQVAALYKDNLELPCDIKSPILGDNVILVIWYKGNQESPAYTFDARSKSGTLHWSEATISRRWHFVSNAQPAVLKIAQVELSDMGEYRCRVDFKKAKTRNTFFNVTVIVPPHDLIILDEIGEAVHSIAGPYIEDEESTFLCVATGAVPSSQQNWIHVFHHRSNLQAAFTCVADNTDGRRPLRKSFTIDIILLPKNVKLTSEKGSFRDGNEAVFQCQVDGVKSAPLIHWYLNSKLLDVNSACQNNVLQMEMICRLTLNLTREMHGKDLECKIEINSTNKYNDNASKHSGSSLTLDVQYAPKVELKLGRNLENSIVPQGGDAYFECHFDSNPQPKKIIWRKEGKMLSPHAGYAYLISGITLVLQRVNRQAVGSYSCFVKNDIGSTESPAVQLKIKSPPFCAMGQSLEFPVEKHETVSIPCVLESNPPASSFYWHFNSSSHFIDLTHTQIKGNIMDISKDSQLQSLSSLSSTTSEYFQTA</sequence>
<dbReference type="InterPro" id="IPR013098">
    <property type="entry name" value="Ig_I-set"/>
</dbReference>
<dbReference type="PROSITE" id="PS50835">
    <property type="entry name" value="IG_LIKE"/>
    <property type="match status" value="3"/>
</dbReference>
<evidence type="ECO:0000256" key="4">
    <source>
        <dbReference type="ARBA" id="ARBA00023136"/>
    </source>
</evidence>
<comment type="subcellular location">
    <subcellularLocation>
        <location evidence="1">Membrane</location>
        <topology evidence="1">Single-pass membrane protein</topology>
    </subcellularLocation>
</comment>
<feature type="domain" description="Ig-like" evidence="6">
    <location>
        <begin position="222"/>
        <end position="321"/>
    </location>
</feature>
<protein>
    <recommendedName>
        <fullName evidence="6">Ig-like domain-containing protein</fullName>
    </recommendedName>
</protein>
<organism evidence="7 8">
    <name type="scientific">Artemia franciscana</name>
    <name type="common">Brine shrimp</name>
    <name type="synonym">Artemia sanfranciscana</name>
    <dbReference type="NCBI Taxonomy" id="6661"/>
    <lineage>
        <taxon>Eukaryota</taxon>
        <taxon>Metazoa</taxon>
        <taxon>Ecdysozoa</taxon>
        <taxon>Arthropoda</taxon>
        <taxon>Crustacea</taxon>
        <taxon>Branchiopoda</taxon>
        <taxon>Anostraca</taxon>
        <taxon>Artemiidae</taxon>
        <taxon>Artemia</taxon>
    </lineage>
</organism>
<evidence type="ECO:0000313" key="7">
    <source>
        <dbReference type="EMBL" id="KAK2706631.1"/>
    </source>
</evidence>
<dbReference type="PANTHER" id="PTHR23278">
    <property type="entry name" value="SIDESTEP PROTEIN"/>
    <property type="match status" value="1"/>
</dbReference>
<evidence type="ECO:0000256" key="2">
    <source>
        <dbReference type="ARBA" id="ARBA00022692"/>
    </source>
</evidence>